<proteinExistence type="predicted"/>
<feature type="signal peptide" evidence="2">
    <location>
        <begin position="1"/>
        <end position="17"/>
    </location>
</feature>
<dbReference type="EMBL" id="UYRU01075729">
    <property type="protein sequence ID" value="VDN26199.1"/>
    <property type="molecule type" value="Genomic_DNA"/>
</dbReference>
<keyword evidence="2" id="KW-0732">Signal</keyword>
<feature type="chain" id="PRO_5018135632" evidence="2">
    <location>
        <begin position="18"/>
        <end position="94"/>
    </location>
</feature>
<name>A0A3P7Q6L6_DIBLA</name>
<dbReference type="AlphaFoldDB" id="A0A3P7Q6L6"/>
<organism evidence="3 4">
    <name type="scientific">Dibothriocephalus latus</name>
    <name type="common">Fish tapeworm</name>
    <name type="synonym">Diphyllobothrium latum</name>
    <dbReference type="NCBI Taxonomy" id="60516"/>
    <lineage>
        <taxon>Eukaryota</taxon>
        <taxon>Metazoa</taxon>
        <taxon>Spiralia</taxon>
        <taxon>Lophotrochozoa</taxon>
        <taxon>Platyhelminthes</taxon>
        <taxon>Cestoda</taxon>
        <taxon>Eucestoda</taxon>
        <taxon>Diphyllobothriidea</taxon>
        <taxon>Diphyllobothriidae</taxon>
        <taxon>Dibothriocephalus</taxon>
    </lineage>
</organism>
<dbReference type="OrthoDB" id="2213137at2759"/>
<dbReference type="Proteomes" id="UP000281553">
    <property type="component" value="Unassembled WGS sequence"/>
</dbReference>
<reference evidence="3 4" key="1">
    <citation type="submission" date="2018-11" db="EMBL/GenBank/DDBJ databases">
        <authorList>
            <consortium name="Pathogen Informatics"/>
        </authorList>
    </citation>
    <scope>NUCLEOTIDE SEQUENCE [LARGE SCALE GENOMIC DNA]</scope>
</reference>
<feature type="compositionally biased region" description="Basic and acidic residues" evidence="1">
    <location>
        <begin position="73"/>
        <end position="94"/>
    </location>
</feature>
<evidence type="ECO:0000256" key="1">
    <source>
        <dbReference type="SAM" id="MobiDB-lite"/>
    </source>
</evidence>
<evidence type="ECO:0000256" key="2">
    <source>
        <dbReference type="SAM" id="SignalP"/>
    </source>
</evidence>
<feature type="region of interest" description="Disordered" evidence="1">
    <location>
        <begin position="56"/>
        <end position="94"/>
    </location>
</feature>
<evidence type="ECO:0000313" key="3">
    <source>
        <dbReference type="EMBL" id="VDN26199.1"/>
    </source>
</evidence>
<accession>A0A3P7Q6L6</accession>
<sequence length="94" mass="10623">MVFSIACTAIFCLGALTMKPLRVLPILTEEPFSSSMTRYPRTGRASLTENLELSRGYTQLETVKEEEDDDGDGESKADSERRRDLPASWSDERF</sequence>
<protein>
    <submittedName>
        <fullName evidence="3">Uncharacterized protein</fullName>
    </submittedName>
</protein>
<gene>
    <name evidence="3" type="ORF">DILT_LOCUS14760</name>
</gene>
<keyword evidence="4" id="KW-1185">Reference proteome</keyword>
<evidence type="ECO:0000313" key="4">
    <source>
        <dbReference type="Proteomes" id="UP000281553"/>
    </source>
</evidence>